<dbReference type="InterPro" id="IPR020080">
    <property type="entry name" value="OM_adhesin/peptidase_omptin"/>
</dbReference>
<keyword evidence="3" id="KW-1185">Reference proteome</keyword>
<name>A0A1E5XUU6_9HYPH</name>
<sequence>MSIRLATSLAVLAAAIGSSALAADWGEDWSPEEVYRGAYSTEPKDWTEMGDESDGIHIETGLRYWYSWGSQNFELGGETFSESDNAHSVEAHIRVEEDSTSTYAKGWVGYSAAINGEFTDPYSSAPVTDGQLGYGGADFGWNAFSDGQGTGAGVFVGYNYWNNSPRTSRANYTTATSAGDIAYSEDTGVWSLPGDSVDDKLELHMLRLGLSGKAEVSDFFDISAEVAAVPFATINGVLGGHAGSSDGTLGPYTGCPVLAPDACAPLFFKASATEITGWGYGGMAELMAGFHPTENITLRLGGRAWYVQGTYDATYTGALVTAPQIQPEVDDPDSDDPADTIPADPLYSAPTLELDDYIQTENPFQLFRYGLLAELTYRF</sequence>
<dbReference type="SUPFAM" id="SSF69917">
    <property type="entry name" value="OMPT-like"/>
    <property type="match status" value="1"/>
</dbReference>
<comment type="caution">
    <text evidence="2">The sequence shown here is derived from an EMBL/GenBank/DDBJ whole genome shotgun (WGS) entry which is preliminary data.</text>
</comment>
<dbReference type="GO" id="GO:0004190">
    <property type="term" value="F:aspartic-type endopeptidase activity"/>
    <property type="evidence" value="ECO:0007669"/>
    <property type="project" value="InterPro"/>
</dbReference>
<feature type="signal peptide" evidence="1">
    <location>
        <begin position="1"/>
        <end position="22"/>
    </location>
</feature>
<evidence type="ECO:0008006" key="4">
    <source>
        <dbReference type="Google" id="ProtNLM"/>
    </source>
</evidence>
<proteinExistence type="predicted"/>
<gene>
    <name evidence="2" type="ORF">VW23_012030</name>
</gene>
<reference evidence="2 3" key="1">
    <citation type="journal article" date="2015" name="Genome Announc.">
        <title>Genome Assemblies of Three Soil-Associated Devosia species: D. insulae, D. limi, and D. soli.</title>
        <authorList>
            <person name="Hassan Y.I."/>
            <person name="Lepp D."/>
            <person name="Zhou T."/>
        </authorList>
    </citation>
    <scope>NUCLEOTIDE SEQUENCE [LARGE SCALE GENOMIC DNA]</scope>
    <source>
        <strain evidence="2 3">DS-56</strain>
    </source>
</reference>
<protein>
    <recommendedName>
        <fullName evidence="4">Outer membrane protein beta-barrel domain-containing protein</fullName>
    </recommendedName>
</protein>
<dbReference type="Proteomes" id="UP000095463">
    <property type="component" value="Unassembled WGS sequence"/>
</dbReference>
<dbReference type="AlphaFoldDB" id="A0A1E5XUU6"/>
<keyword evidence="1" id="KW-0732">Signal</keyword>
<feature type="chain" id="PRO_5009190655" description="Outer membrane protein beta-barrel domain-containing protein" evidence="1">
    <location>
        <begin position="23"/>
        <end position="379"/>
    </location>
</feature>
<evidence type="ECO:0000256" key="1">
    <source>
        <dbReference type="SAM" id="SignalP"/>
    </source>
</evidence>
<dbReference type="OrthoDB" id="7591823at2"/>
<dbReference type="RefSeq" id="WP_069908497.1">
    <property type="nucleotide sequence ID" value="NZ_LAJE02000074.1"/>
</dbReference>
<organism evidence="2 3">
    <name type="scientific">Devosia insulae DS-56</name>
    <dbReference type="NCBI Taxonomy" id="1116389"/>
    <lineage>
        <taxon>Bacteria</taxon>
        <taxon>Pseudomonadati</taxon>
        <taxon>Pseudomonadota</taxon>
        <taxon>Alphaproteobacteria</taxon>
        <taxon>Hyphomicrobiales</taxon>
        <taxon>Devosiaceae</taxon>
        <taxon>Devosia</taxon>
    </lineage>
</organism>
<accession>A0A1E5XUU6</accession>
<evidence type="ECO:0000313" key="3">
    <source>
        <dbReference type="Proteomes" id="UP000095463"/>
    </source>
</evidence>
<dbReference type="EMBL" id="LAJE02000074">
    <property type="protein sequence ID" value="OEO32363.1"/>
    <property type="molecule type" value="Genomic_DNA"/>
</dbReference>
<evidence type="ECO:0000313" key="2">
    <source>
        <dbReference type="EMBL" id="OEO32363.1"/>
    </source>
</evidence>